<evidence type="ECO:0000313" key="2">
    <source>
        <dbReference type="Proteomes" id="UP001627154"/>
    </source>
</evidence>
<keyword evidence="2" id="KW-1185">Reference proteome</keyword>
<dbReference type="Proteomes" id="UP001627154">
    <property type="component" value="Unassembled WGS sequence"/>
</dbReference>
<organism evidence="1 2">
    <name type="scientific">Trichogramma kaykai</name>
    <dbReference type="NCBI Taxonomy" id="54128"/>
    <lineage>
        <taxon>Eukaryota</taxon>
        <taxon>Metazoa</taxon>
        <taxon>Ecdysozoa</taxon>
        <taxon>Arthropoda</taxon>
        <taxon>Hexapoda</taxon>
        <taxon>Insecta</taxon>
        <taxon>Pterygota</taxon>
        <taxon>Neoptera</taxon>
        <taxon>Endopterygota</taxon>
        <taxon>Hymenoptera</taxon>
        <taxon>Apocrita</taxon>
        <taxon>Proctotrupomorpha</taxon>
        <taxon>Chalcidoidea</taxon>
        <taxon>Trichogrammatidae</taxon>
        <taxon>Trichogramma</taxon>
    </lineage>
</organism>
<dbReference type="EMBL" id="JBJJXI010000123">
    <property type="protein sequence ID" value="KAL3389606.1"/>
    <property type="molecule type" value="Genomic_DNA"/>
</dbReference>
<gene>
    <name evidence="1" type="ORF">TKK_015805</name>
</gene>
<protein>
    <submittedName>
        <fullName evidence="1">Uncharacterized protein</fullName>
    </submittedName>
</protein>
<evidence type="ECO:0000313" key="1">
    <source>
        <dbReference type="EMBL" id="KAL3389606.1"/>
    </source>
</evidence>
<comment type="caution">
    <text evidence="1">The sequence shown here is derived from an EMBL/GenBank/DDBJ whole genome shotgun (WGS) entry which is preliminary data.</text>
</comment>
<reference evidence="1 2" key="1">
    <citation type="journal article" date="2024" name="bioRxiv">
        <title>A reference genome for Trichogramma kaykai: A tiny desert-dwelling parasitoid wasp with competing sex-ratio distorters.</title>
        <authorList>
            <person name="Culotta J."/>
            <person name="Lindsey A.R."/>
        </authorList>
    </citation>
    <scope>NUCLEOTIDE SEQUENCE [LARGE SCALE GENOMIC DNA]</scope>
    <source>
        <strain evidence="1 2">KSX58</strain>
    </source>
</reference>
<proteinExistence type="predicted"/>
<accession>A0ABD2WAE4</accession>
<name>A0ABD2WAE4_9HYME</name>
<sequence length="81" mass="9783">MTVDAFALLTLADARFGHKRPRQYALSRLLSHERPRRKYLFTRWPFTSLKRDKWTRTTSRMSKHSQTLSHIRATDQVYYNL</sequence>
<dbReference type="AlphaFoldDB" id="A0ABD2WAE4"/>